<gene>
    <name evidence="8" type="primary">g4643</name>
    <name evidence="8" type="ORF">VP750_LOCUS3960</name>
</gene>
<dbReference type="InterPro" id="IPR008990">
    <property type="entry name" value="Elect_transpt_acc-like_dom_sf"/>
</dbReference>
<evidence type="ECO:0000259" key="5">
    <source>
        <dbReference type="Pfam" id="PF02211"/>
    </source>
</evidence>
<reference evidence="8 9" key="1">
    <citation type="submission" date="2024-06" db="EMBL/GenBank/DDBJ databases">
        <authorList>
            <person name="Kraege A."/>
            <person name="Thomma B."/>
        </authorList>
    </citation>
    <scope>NUCLEOTIDE SEQUENCE [LARGE SCALE GENOMIC DNA]</scope>
</reference>
<evidence type="ECO:0000256" key="4">
    <source>
        <dbReference type="ARBA" id="ARBA00044877"/>
    </source>
</evidence>
<dbReference type="InterPro" id="IPR049054">
    <property type="entry name" value="CN_hydtase_beta-like_N"/>
</dbReference>
<evidence type="ECO:0000259" key="6">
    <source>
        <dbReference type="Pfam" id="PF02979"/>
    </source>
</evidence>
<dbReference type="Gene3D" id="3.90.330.10">
    <property type="entry name" value="Nitrile hydratase alpha /Thiocyanate hydrolase gamma"/>
    <property type="match status" value="1"/>
</dbReference>
<keyword evidence="3" id="KW-0456">Lyase</keyword>
<comment type="caution">
    <text evidence="8">The sequence shown here is derived from an EMBL/GenBank/DDBJ whole genome shotgun (WGS) entry which is preliminary data.</text>
</comment>
<evidence type="ECO:0000313" key="8">
    <source>
        <dbReference type="EMBL" id="CAL5222301.1"/>
    </source>
</evidence>
<evidence type="ECO:0000256" key="2">
    <source>
        <dbReference type="ARBA" id="ARBA00022723"/>
    </source>
</evidence>
<feature type="domain" description="Nitrile hydratase alpha/Thiocyanate hydrolase gamma" evidence="6">
    <location>
        <begin position="283"/>
        <end position="476"/>
    </location>
</feature>
<feature type="domain" description="Nitrile hydratase beta subunit-like N-terminal" evidence="7">
    <location>
        <begin position="51"/>
        <end position="130"/>
    </location>
</feature>
<keyword evidence="9" id="KW-1185">Reference proteome</keyword>
<dbReference type="Gene3D" id="1.10.472.20">
    <property type="entry name" value="Nitrile hydratase, beta subunit"/>
    <property type="match status" value="1"/>
</dbReference>
<evidence type="ECO:0000256" key="3">
    <source>
        <dbReference type="ARBA" id="ARBA00023239"/>
    </source>
</evidence>
<dbReference type="EC" id="4.2.1.84" evidence="1"/>
<feature type="domain" description="Nitrile hydratase beta subunit" evidence="5">
    <location>
        <begin position="133"/>
        <end position="228"/>
    </location>
</feature>
<dbReference type="EMBL" id="CAXHTA020000006">
    <property type="protein sequence ID" value="CAL5222301.1"/>
    <property type="molecule type" value="Genomic_DNA"/>
</dbReference>
<dbReference type="Pfam" id="PF02211">
    <property type="entry name" value="NHase_beta_C"/>
    <property type="match status" value="1"/>
</dbReference>
<dbReference type="Proteomes" id="UP001497392">
    <property type="component" value="Unassembled WGS sequence"/>
</dbReference>
<proteinExistence type="predicted"/>
<sequence>MAPAYWGSVDRNAHYGSNMQDVGGEYKDNHAAIGQACEDAVDTPLSVAIKKTDKPVKYWEFQCHALCCLLVGGGHVKSGEVRRAIEFLPPASFAKKTYYEKWAAAVATTSIERGTITQKDLDEALGESHATPEVLFKPGDYVRVKVEDSSTRYRKPHLRTPGYLFGVVGRINQPCIGYVEEPDIDAFHYVDGPKQPTYRVTFHQKDLWEGYQGTDNDTLDIEIWQSWLLPSNEAEFEHQQGHRAKLEITSGHKHDHGDHVHDERTEIEQKAVDAEGDDAERSRLTKALVKVHIDKGVIKAEDLTAMIEELESYGSRGLGARIIAKAWVDPEYKKRLLQDGASAAAELGISSEGWPPNGGVTEPNGQLSGVLLKVVEDTPTVYNLLVCTLCSCYPISILGMAPSWYKARSYRARAVRDPRSVLKEFGTVVPESMSIQICDSNADTRFIKVPLRPEGTEDWTEEQLQALVTRDAVIGVRHAKTVEDFKKEGGVFNPKSEGFKGGFVYQ</sequence>
<dbReference type="InterPro" id="IPR004232">
    <property type="entry name" value="CN_Hdrtase_a/SCN_Hdrlase_g"/>
</dbReference>
<dbReference type="SUPFAM" id="SSF50090">
    <property type="entry name" value="Electron transport accessory proteins"/>
    <property type="match status" value="1"/>
</dbReference>
<organism evidence="8 9">
    <name type="scientific">Coccomyxa viridis</name>
    <dbReference type="NCBI Taxonomy" id="1274662"/>
    <lineage>
        <taxon>Eukaryota</taxon>
        <taxon>Viridiplantae</taxon>
        <taxon>Chlorophyta</taxon>
        <taxon>core chlorophytes</taxon>
        <taxon>Trebouxiophyceae</taxon>
        <taxon>Trebouxiophyceae incertae sedis</taxon>
        <taxon>Coccomyxaceae</taxon>
        <taxon>Coccomyxa</taxon>
    </lineage>
</organism>
<keyword evidence="2" id="KW-0479">Metal-binding</keyword>
<name>A0ABP1FQV1_9CHLO</name>
<evidence type="ECO:0000259" key="7">
    <source>
        <dbReference type="Pfam" id="PF21006"/>
    </source>
</evidence>
<dbReference type="Pfam" id="PF02979">
    <property type="entry name" value="NHase_alpha"/>
    <property type="match status" value="1"/>
</dbReference>
<comment type="catalytic activity">
    <reaction evidence="4">
        <text>an aliphatic primary amide = an aliphatic nitrile + H2O</text>
        <dbReference type="Rhea" id="RHEA:12673"/>
        <dbReference type="ChEBI" id="CHEBI:15377"/>
        <dbReference type="ChEBI" id="CHEBI:65285"/>
        <dbReference type="ChEBI" id="CHEBI:80291"/>
        <dbReference type="EC" id="4.2.1.84"/>
    </reaction>
</comment>
<dbReference type="InterPro" id="IPR042262">
    <property type="entry name" value="CN_hydtase_beta_C"/>
</dbReference>
<dbReference type="Gene3D" id="2.30.30.50">
    <property type="match status" value="1"/>
</dbReference>
<dbReference type="InterPro" id="IPR036648">
    <property type="entry name" value="CN_Hdrase_a/SCN_Hdrase_g_sf"/>
</dbReference>
<protein>
    <recommendedName>
        <fullName evidence="1">nitrile hydratase</fullName>
        <ecNumber evidence="1">4.2.1.84</ecNumber>
    </recommendedName>
</protein>
<dbReference type="SUPFAM" id="SSF56209">
    <property type="entry name" value="Nitrile hydratase alpha chain"/>
    <property type="match status" value="1"/>
</dbReference>
<dbReference type="InterPro" id="IPR024690">
    <property type="entry name" value="CN_hydtase_beta_dom_C"/>
</dbReference>
<dbReference type="Pfam" id="PF21006">
    <property type="entry name" value="NHase_beta_N"/>
    <property type="match status" value="1"/>
</dbReference>
<evidence type="ECO:0000313" key="9">
    <source>
        <dbReference type="Proteomes" id="UP001497392"/>
    </source>
</evidence>
<evidence type="ECO:0000256" key="1">
    <source>
        <dbReference type="ARBA" id="ARBA00013079"/>
    </source>
</evidence>
<accession>A0ABP1FQV1</accession>